<sequence length="144" mass="16546">MQKLAFLCLLFLFGCGDAAEDGALTHSPEKVTLGFFKAIYVDKDVNEAKQYVSEPLQELLEHYYIAASVQRHMLNLSMTDVEMEIDDVDIDFFRKLSDKVTVVIKLKGLKAGQFWIDDRSLRLHKRGKNWVIVEILPEKRQVNG</sequence>
<feature type="chain" id="PRO_5036800328" description="Lipoprotein" evidence="1">
    <location>
        <begin position="19"/>
        <end position="144"/>
    </location>
</feature>
<keyword evidence="1" id="KW-0732">Signal</keyword>
<name>A0A972JNF0_9GAMM</name>
<evidence type="ECO:0000313" key="2">
    <source>
        <dbReference type="EMBL" id="NMH66111.1"/>
    </source>
</evidence>
<accession>A0A972JNF0</accession>
<gene>
    <name evidence="2" type="ORF">HC757_13165</name>
</gene>
<evidence type="ECO:0008006" key="4">
    <source>
        <dbReference type="Google" id="ProtNLM"/>
    </source>
</evidence>
<organism evidence="2 3">
    <name type="scientific">Shewanella salipaludis</name>
    <dbReference type="NCBI Taxonomy" id="2723052"/>
    <lineage>
        <taxon>Bacteria</taxon>
        <taxon>Pseudomonadati</taxon>
        <taxon>Pseudomonadota</taxon>
        <taxon>Gammaproteobacteria</taxon>
        <taxon>Alteromonadales</taxon>
        <taxon>Shewanellaceae</taxon>
        <taxon>Shewanella</taxon>
    </lineage>
</organism>
<reference evidence="2" key="1">
    <citation type="submission" date="2020-04" db="EMBL/GenBank/DDBJ databases">
        <title>Description of Shewanella salipaludis sp. nov., isolated from a salt marsh.</title>
        <authorList>
            <person name="Park S."/>
            <person name="Yoon J.-H."/>
        </authorList>
    </citation>
    <scope>NUCLEOTIDE SEQUENCE</scope>
    <source>
        <strain evidence="2">SHSM-M6</strain>
    </source>
</reference>
<proteinExistence type="predicted"/>
<dbReference type="EMBL" id="JAAXYH010000009">
    <property type="protein sequence ID" value="NMH66111.1"/>
    <property type="molecule type" value="Genomic_DNA"/>
</dbReference>
<dbReference type="RefSeq" id="WP_169564835.1">
    <property type="nucleotide sequence ID" value="NZ_JAAXYH010000009.1"/>
</dbReference>
<keyword evidence="3" id="KW-1185">Reference proteome</keyword>
<evidence type="ECO:0000313" key="3">
    <source>
        <dbReference type="Proteomes" id="UP000737113"/>
    </source>
</evidence>
<evidence type="ECO:0000256" key="1">
    <source>
        <dbReference type="SAM" id="SignalP"/>
    </source>
</evidence>
<dbReference type="Proteomes" id="UP000737113">
    <property type="component" value="Unassembled WGS sequence"/>
</dbReference>
<dbReference type="AlphaFoldDB" id="A0A972JNF0"/>
<feature type="signal peptide" evidence="1">
    <location>
        <begin position="1"/>
        <end position="18"/>
    </location>
</feature>
<comment type="caution">
    <text evidence="2">The sequence shown here is derived from an EMBL/GenBank/DDBJ whole genome shotgun (WGS) entry which is preliminary data.</text>
</comment>
<protein>
    <recommendedName>
        <fullName evidence="4">Lipoprotein</fullName>
    </recommendedName>
</protein>
<dbReference type="PROSITE" id="PS51257">
    <property type="entry name" value="PROKAR_LIPOPROTEIN"/>
    <property type="match status" value="1"/>
</dbReference>